<feature type="chain" id="PRO_5017456990" evidence="1">
    <location>
        <begin position="21"/>
        <end position="139"/>
    </location>
</feature>
<dbReference type="AlphaFoldDB" id="A0A1I3JCX9"/>
<evidence type="ECO:0000256" key="1">
    <source>
        <dbReference type="SAM" id="SignalP"/>
    </source>
</evidence>
<evidence type="ECO:0000313" key="2">
    <source>
        <dbReference type="EMBL" id="SFI58059.1"/>
    </source>
</evidence>
<reference evidence="3" key="1">
    <citation type="submission" date="2016-10" db="EMBL/GenBank/DDBJ databases">
        <authorList>
            <person name="Varghese N."/>
            <person name="Submissions S."/>
        </authorList>
    </citation>
    <scope>NUCLEOTIDE SEQUENCE [LARGE SCALE GENOMIC DNA]</scope>
    <source>
        <strain evidence="3">LMG 24016</strain>
    </source>
</reference>
<accession>A0A1I3JCX9</accession>
<organism evidence="2 3">
    <name type="scientific">Pseudomonas guineae</name>
    <dbReference type="NCBI Taxonomy" id="425504"/>
    <lineage>
        <taxon>Bacteria</taxon>
        <taxon>Pseudomonadati</taxon>
        <taxon>Pseudomonadota</taxon>
        <taxon>Gammaproteobacteria</taxon>
        <taxon>Pseudomonadales</taxon>
        <taxon>Pseudomonadaceae</taxon>
        <taxon>Pseudomonas</taxon>
    </lineage>
</organism>
<keyword evidence="1" id="KW-0732">Signal</keyword>
<gene>
    <name evidence="2" type="ORF">SAMN05216206_2458</name>
</gene>
<feature type="signal peptide" evidence="1">
    <location>
        <begin position="1"/>
        <end position="20"/>
    </location>
</feature>
<proteinExistence type="predicted"/>
<protein>
    <submittedName>
        <fullName evidence="2">Uncharacterized protein</fullName>
    </submittedName>
</protein>
<keyword evidence="3" id="KW-1185">Reference proteome</keyword>
<evidence type="ECO:0000313" key="3">
    <source>
        <dbReference type="Proteomes" id="UP000243606"/>
    </source>
</evidence>
<dbReference type="RefSeq" id="WP_208598715.1">
    <property type="nucleotide sequence ID" value="NZ_FOQL01000003.1"/>
</dbReference>
<dbReference type="STRING" id="425504.SAMN05216206_2458"/>
<name>A0A1I3JCX9_9PSED</name>
<dbReference type="Proteomes" id="UP000243606">
    <property type="component" value="Unassembled WGS sequence"/>
</dbReference>
<sequence length="139" mass="14822">MNTKQLIATLGLAFVASAHAATPITQGSQPVPAASAVQPDDAKIEQQTKAMQDMHEKIMAAKTPEARAALMQEGMTSMQSGMTMMGHMRRGMGAGMGSHMGGMGMSNGMQMDCTNLDKHMDMMDAMMQLMTDLQAPAKQ</sequence>
<dbReference type="EMBL" id="FOQL01000003">
    <property type="protein sequence ID" value="SFI58059.1"/>
    <property type="molecule type" value="Genomic_DNA"/>
</dbReference>